<dbReference type="Proteomes" id="UP000314294">
    <property type="component" value="Unassembled WGS sequence"/>
</dbReference>
<reference evidence="2 3" key="1">
    <citation type="submission" date="2019-03" db="EMBL/GenBank/DDBJ databases">
        <title>First draft genome of Liparis tanakae, snailfish: a comprehensive survey of snailfish specific genes.</title>
        <authorList>
            <person name="Kim W."/>
            <person name="Song I."/>
            <person name="Jeong J.-H."/>
            <person name="Kim D."/>
            <person name="Kim S."/>
            <person name="Ryu S."/>
            <person name="Song J.Y."/>
            <person name="Lee S.K."/>
        </authorList>
    </citation>
    <scope>NUCLEOTIDE SEQUENCE [LARGE SCALE GENOMIC DNA]</scope>
    <source>
        <tissue evidence="2">Muscle</tissue>
    </source>
</reference>
<evidence type="ECO:0000313" key="2">
    <source>
        <dbReference type="EMBL" id="TNN62467.1"/>
    </source>
</evidence>
<dbReference type="AlphaFoldDB" id="A0A4Z2H997"/>
<protein>
    <submittedName>
        <fullName evidence="2">Uncharacterized protein</fullName>
    </submittedName>
</protein>
<sequence>MLNVVHIAKWNWVCEEFVFLNIPEVSQRGPRDTAGKSWPPGRATTGFGGEINGVVPQQLAGRKERVSMDKEMNGEEEDVCGEKEKGENGFTLRPSFADVTHQKTLTHQRETSVADSAQ</sequence>
<dbReference type="EMBL" id="SRLO01000292">
    <property type="protein sequence ID" value="TNN62467.1"/>
    <property type="molecule type" value="Genomic_DNA"/>
</dbReference>
<organism evidence="2 3">
    <name type="scientific">Liparis tanakae</name>
    <name type="common">Tanaka's snailfish</name>
    <dbReference type="NCBI Taxonomy" id="230148"/>
    <lineage>
        <taxon>Eukaryota</taxon>
        <taxon>Metazoa</taxon>
        <taxon>Chordata</taxon>
        <taxon>Craniata</taxon>
        <taxon>Vertebrata</taxon>
        <taxon>Euteleostomi</taxon>
        <taxon>Actinopterygii</taxon>
        <taxon>Neopterygii</taxon>
        <taxon>Teleostei</taxon>
        <taxon>Neoteleostei</taxon>
        <taxon>Acanthomorphata</taxon>
        <taxon>Eupercaria</taxon>
        <taxon>Perciformes</taxon>
        <taxon>Cottioidei</taxon>
        <taxon>Cottales</taxon>
        <taxon>Liparidae</taxon>
        <taxon>Liparis</taxon>
    </lineage>
</organism>
<evidence type="ECO:0000256" key="1">
    <source>
        <dbReference type="SAM" id="MobiDB-lite"/>
    </source>
</evidence>
<gene>
    <name evidence="2" type="ORF">EYF80_027270</name>
</gene>
<comment type="caution">
    <text evidence="2">The sequence shown here is derived from an EMBL/GenBank/DDBJ whole genome shotgun (WGS) entry which is preliminary data.</text>
</comment>
<feature type="compositionally biased region" description="Basic and acidic residues" evidence="1">
    <location>
        <begin position="61"/>
        <end position="73"/>
    </location>
</feature>
<evidence type="ECO:0000313" key="3">
    <source>
        <dbReference type="Proteomes" id="UP000314294"/>
    </source>
</evidence>
<accession>A0A4Z2H997</accession>
<name>A0A4Z2H997_9TELE</name>
<proteinExistence type="predicted"/>
<keyword evidence="3" id="KW-1185">Reference proteome</keyword>
<feature type="region of interest" description="Disordered" evidence="1">
    <location>
        <begin position="26"/>
        <end position="118"/>
    </location>
</feature>